<evidence type="ECO:0000313" key="2">
    <source>
        <dbReference type="EMBL" id="KAK4243544.1"/>
    </source>
</evidence>
<dbReference type="PANTHER" id="PTHR40469:SF2">
    <property type="entry name" value="GALACTOSE-BINDING DOMAIN-LIKE SUPERFAMILY PROTEIN"/>
    <property type="match status" value="1"/>
</dbReference>
<dbReference type="Pfam" id="PF06283">
    <property type="entry name" value="ThuA"/>
    <property type="match status" value="1"/>
</dbReference>
<dbReference type="Proteomes" id="UP001303647">
    <property type="component" value="Unassembled WGS sequence"/>
</dbReference>
<comment type="caution">
    <text evidence="2">The sequence shown here is derived from an EMBL/GenBank/DDBJ whole genome shotgun (WGS) entry which is preliminary data.</text>
</comment>
<dbReference type="EMBL" id="MU857805">
    <property type="protein sequence ID" value="KAK4243544.1"/>
    <property type="molecule type" value="Genomic_DNA"/>
</dbReference>
<dbReference type="Gene3D" id="3.40.50.880">
    <property type="match status" value="1"/>
</dbReference>
<accession>A0AAN7HKM8</accession>
<dbReference type="AlphaFoldDB" id="A0AAN7HKM8"/>
<evidence type="ECO:0000313" key="3">
    <source>
        <dbReference type="Proteomes" id="UP001303647"/>
    </source>
</evidence>
<sequence>MPQSFRVLVFSRTKAYRHNSIPAGIRALHRLSSISASGQQPFVVDDSEDPALFSPESLSAYRVIVLLQCSGEFLDSTQLGALRGFVQAGNGIVAIHCASFAMQSSEWYGRLIGAVFDNHPEPQLGLVKFLDPKHPIMSRACVHHDKTDRLAEQHQQKAHGERIWKDEWYNFKTHPRMTSAGLHMLLGVDESSYKGGTHGEDHPISWSQTFDGGRCFYTSLGHFDEAYEDEWFMRQIQDGILWAAGLAGNLGD</sequence>
<dbReference type="PANTHER" id="PTHR40469">
    <property type="entry name" value="SECRETED GLYCOSYL HYDROLASE"/>
    <property type="match status" value="1"/>
</dbReference>
<dbReference type="InterPro" id="IPR029010">
    <property type="entry name" value="ThuA-like"/>
</dbReference>
<protein>
    <submittedName>
        <fullName evidence="2">ThuA-like domain-containing protein</fullName>
    </submittedName>
</protein>
<evidence type="ECO:0000259" key="1">
    <source>
        <dbReference type="Pfam" id="PF06283"/>
    </source>
</evidence>
<dbReference type="InterPro" id="IPR029062">
    <property type="entry name" value="Class_I_gatase-like"/>
</dbReference>
<reference evidence="2" key="1">
    <citation type="journal article" date="2023" name="Mol. Phylogenet. Evol.">
        <title>Genome-scale phylogeny and comparative genomics of the fungal order Sordariales.</title>
        <authorList>
            <person name="Hensen N."/>
            <person name="Bonometti L."/>
            <person name="Westerberg I."/>
            <person name="Brannstrom I.O."/>
            <person name="Guillou S."/>
            <person name="Cros-Aarteil S."/>
            <person name="Calhoun S."/>
            <person name="Haridas S."/>
            <person name="Kuo A."/>
            <person name="Mondo S."/>
            <person name="Pangilinan J."/>
            <person name="Riley R."/>
            <person name="LaButti K."/>
            <person name="Andreopoulos B."/>
            <person name="Lipzen A."/>
            <person name="Chen C."/>
            <person name="Yan M."/>
            <person name="Daum C."/>
            <person name="Ng V."/>
            <person name="Clum A."/>
            <person name="Steindorff A."/>
            <person name="Ohm R.A."/>
            <person name="Martin F."/>
            <person name="Silar P."/>
            <person name="Natvig D.O."/>
            <person name="Lalanne C."/>
            <person name="Gautier V."/>
            <person name="Ament-Velasquez S.L."/>
            <person name="Kruys A."/>
            <person name="Hutchinson M.I."/>
            <person name="Powell A.J."/>
            <person name="Barry K."/>
            <person name="Miller A.N."/>
            <person name="Grigoriev I.V."/>
            <person name="Debuchy R."/>
            <person name="Gladieux P."/>
            <person name="Hiltunen Thoren M."/>
            <person name="Johannesson H."/>
        </authorList>
    </citation>
    <scope>NUCLEOTIDE SEQUENCE</scope>
    <source>
        <strain evidence="2">CBS 359.72</strain>
    </source>
</reference>
<proteinExistence type="predicted"/>
<dbReference type="SUPFAM" id="SSF52317">
    <property type="entry name" value="Class I glutamine amidotransferase-like"/>
    <property type="match status" value="1"/>
</dbReference>
<reference evidence="2" key="2">
    <citation type="submission" date="2023-05" db="EMBL/GenBank/DDBJ databases">
        <authorList>
            <consortium name="Lawrence Berkeley National Laboratory"/>
            <person name="Steindorff A."/>
            <person name="Hensen N."/>
            <person name="Bonometti L."/>
            <person name="Westerberg I."/>
            <person name="Brannstrom I.O."/>
            <person name="Guillou S."/>
            <person name="Cros-Aarteil S."/>
            <person name="Calhoun S."/>
            <person name="Haridas S."/>
            <person name="Kuo A."/>
            <person name="Mondo S."/>
            <person name="Pangilinan J."/>
            <person name="Riley R."/>
            <person name="Labutti K."/>
            <person name="Andreopoulos B."/>
            <person name="Lipzen A."/>
            <person name="Chen C."/>
            <person name="Yanf M."/>
            <person name="Daum C."/>
            <person name="Ng V."/>
            <person name="Clum A."/>
            <person name="Ohm R."/>
            <person name="Martin F."/>
            <person name="Silar P."/>
            <person name="Natvig D."/>
            <person name="Lalanne C."/>
            <person name="Gautier V."/>
            <person name="Ament-Velasquez S.L."/>
            <person name="Kruys A."/>
            <person name="Hutchinson M.I."/>
            <person name="Powell A.J."/>
            <person name="Barry K."/>
            <person name="Miller A.N."/>
            <person name="Grigoriev I.V."/>
            <person name="Debuchy R."/>
            <person name="Gladieux P."/>
            <person name="Thoren M.H."/>
            <person name="Johannesson H."/>
        </authorList>
    </citation>
    <scope>NUCLEOTIDE SEQUENCE</scope>
    <source>
        <strain evidence="2">CBS 359.72</strain>
    </source>
</reference>
<gene>
    <name evidence="2" type="ORF">C7999DRAFT_44672</name>
</gene>
<name>A0AAN7HKM8_9PEZI</name>
<organism evidence="2 3">
    <name type="scientific">Corynascus novoguineensis</name>
    <dbReference type="NCBI Taxonomy" id="1126955"/>
    <lineage>
        <taxon>Eukaryota</taxon>
        <taxon>Fungi</taxon>
        <taxon>Dikarya</taxon>
        <taxon>Ascomycota</taxon>
        <taxon>Pezizomycotina</taxon>
        <taxon>Sordariomycetes</taxon>
        <taxon>Sordariomycetidae</taxon>
        <taxon>Sordariales</taxon>
        <taxon>Chaetomiaceae</taxon>
        <taxon>Corynascus</taxon>
    </lineage>
</organism>
<feature type="domain" description="ThuA-like" evidence="1">
    <location>
        <begin position="6"/>
        <end position="243"/>
    </location>
</feature>
<keyword evidence="3" id="KW-1185">Reference proteome</keyword>